<organism evidence="1 2">
    <name type="scientific">Actinomadura rubteroloni</name>
    <dbReference type="NCBI Taxonomy" id="1926885"/>
    <lineage>
        <taxon>Bacteria</taxon>
        <taxon>Bacillati</taxon>
        <taxon>Actinomycetota</taxon>
        <taxon>Actinomycetes</taxon>
        <taxon>Streptosporangiales</taxon>
        <taxon>Thermomonosporaceae</taxon>
        <taxon>Actinomadura</taxon>
    </lineage>
</organism>
<gene>
    <name evidence="1" type="ORF">BTM25_35520</name>
</gene>
<name>A0A2P4UIN9_9ACTN</name>
<dbReference type="Proteomes" id="UP000242367">
    <property type="component" value="Unassembled WGS sequence"/>
</dbReference>
<accession>A0A2P4UIN9</accession>
<keyword evidence="2" id="KW-1185">Reference proteome</keyword>
<sequence>MTEFPGNAETARWPQEGSVEFFAYYHLVPLHQEGPSKYLVLDATGIGSKVIAFDIHGNNNQIFMFDPMDDLDGRDASPATRPGEPYPMCIRSMAGKDAYLQKTSDHEVKVVATSPAEATRWAIIPSEGGQRDHFYLAVYQDQDLVLCLDRLEQHSELRLKNKKDTNYTKYMLWCRPTLPMPYLEVDCSIGKFGELGATWWREAKLWPPTGRRLALPQGTKVGVVFHEQWHSSYWFLGWKYGFKGKIWKVPGWAWIYDLYNSGLWDDDCKCFRGKTGGRDVSGKQGGFPRKESIYHSFRYIPPGDDPSGALATSYTNDAPTQCNSSMTLNGLIFW</sequence>
<comment type="caution">
    <text evidence="1">The sequence shown here is derived from an EMBL/GenBank/DDBJ whole genome shotgun (WGS) entry which is preliminary data.</text>
</comment>
<protein>
    <submittedName>
        <fullName evidence="1">Uncharacterized protein</fullName>
    </submittedName>
</protein>
<dbReference type="AlphaFoldDB" id="A0A2P4UIN9"/>
<reference evidence="1 2" key="1">
    <citation type="journal article" date="2017" name="Chemistry">
        <title>Isolation, Biosynthesis and Chemical Modifications of Rubterolones A-F: Rare Tropolone Alkaloids from Actinomadura sp. 5-2.</title>
        <authorList>
            <person name="Guo H."/>
            <person name="Benndorf R."/>
            <person name="Leichnitz D."/>
            <person name="Klassen J.L."/>
            <person name="Vollmers J."/>
            <person name="Gorls H."/>
            <person name="Steinacker M."/>
            <person name="Weigel C."/>
            <person name="Dahse H.M."/>
            <person name="Kaster A.K."/>
            <person name="de Beer Z.W."/>
            <person name="Poulsen M."/>
            <person name="Beemelmanns C."/>
        </authorList>
    </citation>
    <scope>NUCLEOTIDE SEQUENCE [LARGE SCALE GENOMIC DNA]</scope>
    <source>
        <strain evidence="1 2">5-2</strain>
    </source>
</reference>
<evidence type="ECO:0000313" key="1">
    <source>
        <dbReference type="EMBL" id="POM24913.1"/>
    </source>
</evidence>
<dbReference type="RefSeq" id="WP_103563984.1">
    <property type="nucleotide sequence ID" value="NZ_MTBP01000002.1"/>
</dbReference>
<evidence type="ECO:0000313" key="2">
    <source>
        <dbReference type="Proteomes" id="UP000242367"/>
    </source>
</evidence>
<dbReference type="EMBL" id="MTBP01000002">
    <property type="protein sequence ID" value="POM24913.1"/>
    <property type="molecule type" value="Genomic_DNA"/>
</dbReference>
<proteinExistence type="predicted"/>